<name>S2DDU5_INDAL</name>
<evidence type="ECO:0000313" key="8">
    <source>
        <dbReference type="Proteomes" id="UP000006073"/>
    </source>
</evidence>
<dbReference type="GO" id="GO:0005975">
    <property type="term" value="P:carbohydrate metabolic process"/>
    <property type="evidence" value="ECO:0007669"/>
    <property type="project" value="InterPro"/>
</dbReference>
<evidence type="ECO:0000256" key="3">
    <source>
        <dbReference type="ARBA" id="ARBA00012663"/>
    </source>
</evidence>
<dbReference type="Pfam" id="PF00933">
    <property type="entry name" value="Glyco_hydro_3"/>
    <property type="match status" value="1"/>
</dbReference>
<dbReference type="OrthoDB" id="9805821at2"/>
<comment type="caution">
    <text evidence="7">The sequence shown here is derived from an EMBL/GenBank/DDBJ whole genome shotgun (WGS) entry which is preliminary data.</text>
</comment>
<protein>
    <recommendedName>
        <fullName evidence="3">beta-N-acetylhexosaminidase</fullName>
        <ecNumber evidence="3">3.2.1.52</ecNumber>
    </recommendedName>
</protein>
<dbReference type="PROSITE" id="PS00775">
    <property type="entry name" value="GLYCOSYL_HYDROL_F3"/>
    <property type="match status" value="1"/>
</dbReference>
<comment type="similarity">
    <text evidence="2">Belongs to the glycosyl hydrolase 3 family.</text>
</comment>
<evidence type="ECO:0000259" key="6">
    <source>
        <dbReference type="Pfam" id="PF00933"/>
    </source>
</evidence>
<dbReference type="InterPro" id="IPR017853">
    <property type="entry name" value="GH"/>
</dbReference>
<dbReference type="InterPro" id="IPR019800">
    <property type="entry name" value="Glyco_hydro_3_AS"/>
</dbReference>
<dbReference type="SUPFAM" id="SSF51445">
    <property type="entry name" value="(Trans)glycosidases"/>
    <property type="match status" value="1"/>
</dbReference>
<dbReference type="AlphaFoldDB" id="S2DDU5"/>
<feature type="domain" description="Glycoside hydrolase family 3 N-terminal" evidence="6">
    <location>
        <begin position="3"/>
        <end position="334"/>
    </location>
</feature>
<dbReference type="PANTHER" id="PTHR30480:SF13">
    <property type="entry name" value="BETA-HEXOSAMINIDASE"/>
    <property type="match status" value="1"/>
</dbReference>
<dbReference type="InterPro" id="IPR050226">
    <property type="entry name" value="NagZ_Beta-hexosaminidase"/>
</dbReference>
<evidence type="ECO:0000256" key="2">
    <source>
        <dbReference type="ARBA" id="ARBA00005336"/>
    </source>
</evidence>
<gene>
    <name evidence="7" type="ORF">A33Q_1972</name>
</gene>
<evidence type="ECO:0000313" key="7">
    <source>
        <dbReference type="EMBL" id="EOZ97054.1"/>
    </source>
</evidence>
<dbReference type="GO" id="GO:0009254">
    <property type="term" value="P:peptidoglycan turnover"/>
    <property type="evidence" value="ECO:0007669"/>
    <property type="project" value="TreeGrafter"/>
</dbReference>
<dbReference type="RefSeq" id="WP_009034574.1">
    <property type="nucleotide sequence ID" value="NZ_ALWO02000031.1"/>
</dbReference>
<keyword evidence="4 7" id="KW-0378">Hydrolase</keyword>
<dbReference type="STRING" id="1189612.A33Q_1972"/>
<keyword evidence="5 7" id="KW-0326">Glycosidase</keyword>
<dbReference type="EC" id="3.2.1.52" evidence="3"/>
<keyword evidence="8" id="KW-1185">Reference proteome</keyword>
<dbReference type="EMBL" id="ALWO02000031">
    <property type="protein sequence ID" value="EOZ97054.1"/>
    <property type="molecule type" value="Genomic_DNA"/>
</dbReference>
<organism evidence="7 8">
    <name type="scientific">Indibacter alkaliphilus (strain CCUG 57479 / KCTC 22604 / LW1)</name>
    <dbReference type="NCBI Taxonomy" id="1189612"/>
    <lineage>
        <taxon>Bacteria</taxon>
        <taxon>Pseudomonadati</taxon>
        <taxon>Bacteroidota</taxon>
        <taxon>Cytophagia</taxon>
        <taxon>Cytophagales</taxon>
        <taxon>Cyclobacteriaceae</taxon>
    </lineage>
</organism>
<dbReference type="eggNOG" id="COG1472">
    <property type="taxonomic scope" value="Bacteria"/>
</dbReference>
<dbReference type="GO" id="GO:0004563">
    <property type="term" value="F:beta-N-acetylhexosaminidase activity"/>
    <property type="evidence" value="ECO:0007669"/>
    <property type="project" value="UniProtKB-EC"/>
</dbReference>
<evidence type="ECO:0000256" key="1">
    <source>
        <dbReference type="ARBA" id="ARBA00001231"/>
    </source>
</evidence>
<evidence type="ECO:0000256" key="5">
    <source>
        <dbReference type="ARBA" id="ARBA00023295"/>
    </source>
</evidence>
<evidence type="ECO:0000256" key="4">
    <source>
        <dbReference type="ARBA" id="ARBA00022801"/>
    </source>
</evidence>
<dbReference type="InterPro" id="IPR036962">
    <property type="entry name" value="Glyco_hydro_3_N_sf"/>
</dbReference>
<comment type="catalytic activity">
    <reaction evidence="1">
        <text>Hydrolysis of terminal non-reducing N-acetyl-D-hexosamine residues in N-acetyl-beta-D-hexosaminides.</text>
        <dbReference type="EC" id="3.2.1.52"/>
    </reaction>
</comment>
<proteinExistence type="inferred from homology"/>
<sequence length="518" mass="58336">MNIKEKIGQLFSPAAFIHDSEENIQAMEKLIAEYHIGGLTFFHSRHSAAANFERRQENLSYDNTLEKLIELINRYQLVTKIPLLISIDAEFGLAMRIENTPQYPYAISLGAMDISEKEWIYEVGKHMARDLKAAGIHLNFAPVADINSNPDNPVIGYRSFGKSKEKVSEFSKHLYKGHQDEGVGACYKHFPGHGDTAVDSHLGLPVLLKTKEELEKEELSPFQDGIAEGIDMVMVGHLAVPELTGGKEIPASISKKLITDLLKKEMGFEGVIVSDALNMKAVANLYPEPGQLEFEAFMAGTDLLCFSENVKDGIKWISERAPEERIEESFQKIMSWKEKYGVLNAKKVKVPVFDWESHKEFLETLSPKFLAILKKVNGEIDMKNCSKVAVFGSKVNSFFKSLNELLPREPFELENLDKQFEELEDAEWVLVALFVPSAKPINHFGMNPATLKKLQLLAERKKVSLYIFGNPLALKEFTDLDQFAGVTCAFQDFEVVQKTAALHFAGQLQAEGTWDHDF</sequence>
<dbReference type="PANTHER" id="PTHR30480">
    <property type="entry name" value="BETA-HEXOSAMINIDASE-RELATED"/>
    <property type="match status" value="1"/>
</dbReference>
<dbReference type="Gene3D" id="3.20.20.300">
    <property type="entry name" value="Glycoside hydrolase, family 3, N-terminal domain"/>
    <property type="match status" value="1"/>
</dbReference>
<accession>S2DDU5</accession>
<dbReference type="Proteomes" id="UP000006073">
    <property type="component" value="Unassembled WGS sequence"/>
</dbReference>
<dbReference type="InterPro" id="IPR001764">
    <property type="entry name" value="Glyco_hydro_3_N"/>
</dbReference>
<reference evidence="7 8" key="1">
    <citation type="journal article" date="2013" name="Genome Announc.">
        <title>Draft Genome Sequence of Indibacter alkaliphilus Strain LW1T, Isolated from Lonar Lake, a Haloalkaline Lake in the Buldana District of Maharashtra, India.</title>
        <authorList>
            <person name="Singh A."/>
            <person name="Kumar Jangir P."/>
            <person name="Sharma R."/>
            <person name="Singh A."/>
            <person name="Kumar Pinnaka A."/>
            <person name="Shivaji S."/>
        </authorList>
    </citation>
    <scope>NUCLEOTIDE SEQUENCE [LARGE SCALE GENOMIC DNA]</scope>
    <source>
        <strain evidence="8">CCUG 57479 / KCTC 22604 / LW1</strain>
    </source>
</reference>